<evidence type="ECO:0000256" key="10">
    <source>
        <dbReference type="ARBA" id="ARBA00023004"/>
    </source>
</evidence>
<dbReference type="GO" id="GO:0005506">
    <property type="term" value="F:iron ion binding"/>
    <property type="evidence" value="ECO:0007669"/>
    <property type="project" value="InterPro"/>
</dbReference>
<dbReference type="InterPro" id="IPR002401">
    <property type="entry name" value="Cyt_P450_E_grp-I"/>
</dbReference>
<gene>
    <name evidence="16" type="ORF">MELIAE_LOCUS8010</name>
</gene>
<dbReference type="InterPro" id="IPR050476">
    <property type="entry name" value="Insect_CytP450_Detox"/>
</dbReference>
<proteinExistence type="inferred from homology"/>
<dbReference type="EMBL" id="OV121136">
    <property type="protein sequence ID" value="CAH0557246.1"/>
    <property type="molecule type" value="Genomic_DNA"/>
</dbReference>
<keyword evidence="5 13" id="KW-0349">Heme</keyword>
<accession>A0A9P0B7C1</accession>
<keyword evidence="7" id="KW-0256">Endoplasmic reticulum</keyword>
<name>A0A9P0B7C1_BRAAE</name>
<organism evidence="16 17">
    <name type="scientific">Brassicogethes aeneus</name>
    <name type="common">Rape pollen beetle</name>
    <name type="synonym">Meligethes aeneus</name>
    <dbReference type="NCBI Taxonomy" id="1431903"/>
    <lineage>
        <taxon>Eukaryota</taxon>
        <taxon>Metazoa</taxon>
        <taxon>Ecdysozoa</taxon>
        <taxon>Arthropoda</taxon>
        <taxon>Hexapoda</taxon>
        <taxon>Insecta</taxon>
        <taxon>Pterygota</taxon>
        <taxon>Neoptera</taxon>
        <taxon>Endopterygota</taxon>
        <taxon>Coleoptera</taxon>
        <taxon>Polyphaga</taxon>
        <taxon>Cucujiformia</taxon>
        <taxon>Nitidulidae</taxon>
        <taxon>Meligethinae</taxon>
        <taxon>Brassicogethes</taxon>
    </lineage>
</organism>
<keyword evidence="9 14" id="KW-0560">Oxidoreductase</keyword>
<keyword evidence="6 13" id="KW-0479">Metal-binding</keyword>
<evidence type="ECO:0000256" key="15">
    <source>
        <dbReference type="SAM" id="Phobius"/>
    </source>
</evidence>
<dbReference type="OrthoDB" id="2789670at2759"/>
<protein>
    <recommendedName>
        <fullName evidence="18">Cytochrome P450</fullName>
    </recommendedName>
</protein>
<dbReference type="GO" id="GO:0016705">
    <property type="term" value="F:oxidoreductase activity, acting on paired donors, with incorporation or reduction of molecular oxygen"/>
    <property type="evidence" value="ECO:0007669"/>
    <property type="project" value="InterPro"/>
</dbReference>
<feature type="transmembrane region" description="Helical" evidence="15">
    <location>
        <begin position="6"/>
        <end position="23"/>
    </location>
</feature>
<keyword evidence="15" id="KW-1133">Transmembrane helix</keyword>
<keyword evidence="11 14" id="KW-0503">Monooxygenase</keyword>
<dbReference type="PRINTS" id="PR00385">
    <property type="entry name" value="P450"/>
</dbReference>
<dbReference type="FunFam" id="1.10.630.10:FF:000042">
    <property type="entry name" value="Cytochrome P450"/>
    <property type="match status" value="1"/>
</dbReference>
<evidence type="ECO:0000256" key="12">
    <source>
        <dbReference type="ARBA" id="ARBA00023136"/>
    </source>
</evidence>
<dbReference type="InterPro" id="IPR036396">
    <property type="entry name" value="Cyt_P450_sf"/>
</dbReference>
<sequence>MIFSAYWYVDTLILLVTAVYLLYKYTSRKYDYWAKRGFTFIPPKPFFGNFYEISTFQITIGEYLAKLYNSTKEPFFGIYVFNKPCLVIRDPELVKHVLVKDFNYFGDRTLSDCEHDQIAHNMLFLLKNPEWKTMRKLLTPVFTSGKLKAMFPMIEEIGTEMNKYISKRLDMDVVESKEICAKYSTDVIAKCAFAINAHSFDNENADFRRVGKTAFDFTWSNAIQQTSFFFLPELVKLFKFKFINSYATDFLREVFWKALLHREATNLKGNDLIDRLVDLRKDKEFVKAVKFEGDKVVSPATQFFLAGFETTSSTIAFCMYELCIQPNIQHKLRDEIHKTIKKHNGLTYEAIMDMKYLNMCICETLRMYPVLPFLDRNTEMDYKIPGTDKILEKGTPVYIPMFGLHYDPEYFPDPKKFDPERFSDENVSKLTSFSYIPFGEGPRICIGERFGLLGTKVGLAKIISEYELIKIKETPVPLVYEQKSFILASKTGIPLKFKKCVSHAA</sequence>
<evidence type="ECO:0000256" key="13">
    <source>
        <dbReference type="PIRSR" id="PIRSR602401-1"/>
    </source>
</evidence>
<evidence type="ECO:0000256" key="7">
    <source>
        <dbReference type="ARBA" id="ARBA00022824"/>
    </source>
</evidence>
<keyword evidence="12 15" id="KW-0472">Membrane</keyword>
<comment type="subcellular location">
    <subcellularLocation>
        <location evidence="3">Endoplasmic reticulum membrane</location>
        <topology evidence="3">Peripheral membrane protein</topology>
    </subcellularLocation>
    <subcellularLocation>
        <location evidence="2">Microsome membrane</location>
        <topology evidence="2">Peripheral membrane protein</topology>
    </subcellularLocation>
</comment>
<reference evidence="16" key="1">
    <citation type="submission" date="2021-12" db="EMBL/GenBank/DDBJ databases">
        <authorList>
            <person name="King R."/>
        </authorList>
    </citation>
    <scope>NUCLEOTIDE SEQUENCE</scope>
</reference>
<dbReference type="InterPro" id="IPR017972">
    <property type="entry name" value="Cyt_P450_CS"/>
</dbReference>
<dbReference type="PROSITE" id="PS00086">
    <property type="entry name" value="CYTOCHROME_P450"/>
    <property type="match status" value="1"/>
</dbReference>
<dbReference type="InterPro" id="IPR001128">
    <property type="entry name" value="Cyt_P450"/>
</dbReference>
<comment type="cofactor">
    <cofactor evidence="1 13">
        <name>heme</name>
        <dbReference type="ChEBI" id="CHEBI:30413"/>
    </cofactor>
</comment>
<evidence type="ECO:0000256" key="4">
    <source>
        <dbReference type="ARBA" id="ARBA00010617"/>
    </source>
</evidence>
<evidence type="ECO:0000256" key="3">
    <source>
        <dbReference type="ARBA" id="ARBA00004406"/>
    </source>
</evidence>
<dbReference type="CDD" id="cd11056">
    <property type="entry name" value="CYP6-like"/>
    <property type="match status" value="1"/>
</dbReference>
<evidence type="ECO:0000256" key="9">
    <source>
        <dbReference type="ARBA" id="ARBA00023002"/>
    </source>
</evidence>
<evidence type="ECO:0000256" key="8">
    <source>
        <dbReference type="ARBA" id="ARBA00022848"/>
    </source>
</evidence>
<dbReference type="SUPFAM" id="SSF48264">
    <property type="entry name" value="Cytochrome P450"/>
    <property type="match status" value="1"/>
</dbReference>
<dbReference type="GO" id="GO:0020037">
    <property type="term" value="F:heme binding"/>
    <property type="evidence" value="ECO:0007669"/>
    <property type="project" value="InterPro"/>
</dbReference>
<keyword evidence="8" id="KW-0492">Microsome</keyword>
<evidence type="ECO:0000313" key="16">
    <source>
        <dbReference type="EMBL" id="CAH0557246.1"/>
    </source>
</evidence>
<evidence type="ECO:0000256" key="11">
    <source>
        <dbReference type="ARBA" id="ARBA00023033"/>
    </source>
</evidence>
<dbReference type="GO" id="GO:0005789">
    <property type="term" value="C:endoplasmic reticulum membrane"/>
    <property type="evidence" value="ECO:0007669"/>
    <property type="project" value="UniProtKB-SubCell"/>
</dbReference>
<dbReference type="GO" id="GO:0004497">
    <property type="term" value="F:monooxygenase activity"/>
    <property type="evidence" value="ECO:0007669"/>
    <property type="project" value="UniProtKB-KW"/>
</dbReference>
<evidence type="ECO:0008006" key="18">
    <source>
        <dbReference type="Google" id="ProtNLM"/>
    </source>
</evidence>
<dbReference type="AlphaFoldDB" id="A0A9P0B7C1"/>
<evidence type="ECO:0000256" key="5">
    <source>
        <dbReference type="ARBA" id="ARBA00022617"/>
    </source>
</evidence>
<dbReference type="PRINTS" id="PR00463">
    <property type="entry name" value="EP450I"/>
</dbReference>
<comment type="similarity">
    <text evidence="4 14">Belongs to the cytochrome P450 family.</text>
</comment>
<dbReference type="Gene3D" id="1.10.630.10">
    <property type="entry name" value="Cytochrome P450"/>
    <property type="match status" value="1"/>
</dbReference>
<evidence type="ECO:0000256" key="6">
    <source>
        <dbReference type="ARBA" id="ARBA00022723"/>
    </source>
</evidence>
<evidence type="ECO:0000256" key="1">
    <source>
        <dbReference type="ARBA" id="ARBA00001971"/>
    </source>
</evidence>
<evidence type="ECO:0000256" key="2">
    <source>
        <dbReference type="ARBA" id="ARBA00004174"/>
    </source>
</evidence>
<evidence type="ECO:0000256" key="14">
    <source>
        <dbReference type="RuleBase" id="RU000461"/>
    </source>
</evidence>
<dbReference type="Proteomes" id="UP001154078">
    <property type="component" value="Chromosome 5"/>
</dbReference>
<dbReference type="PANTHER" id="PTHR24292">
    <property type="entry name" value="CYTOCHROME P450"/>
    <property type="match status" value="1"/>
</dbReference>
<dbReference type="PANTHER" id="PTHR24292:SF45">
    <property type="entry name" value="CYTOCHROME P450 6G1-RELATED"/>
    <property type="match status" value="1"/>
</dbReference>
<feature type="binding site" description="axial binding residue" evidence="13">
    <location>
        <position position="445"/>
    </location>
    <ligand>
        <name>heme</name>
        <dbReference type="ChEBI" id="CHEBI:30413"/>
    </ligand>
    <ligandPart>
        <name>Fe</name>
        <dbReference type="ChEBI" id="CHEBI:18248"/>
    </ligandPart>
</feature>
<keyword evidence="17" id="KW-1185">Reference proteome</keyword>
<evidence type="ECO:0000313" key="17">
    <source>
        <dbReference type="Proteomes" id="UP001154078"/>
    </source>
</evidence>
<keyword evidence="10 13" id="KW-0408">Iron</keyword>
<dbReference type="Pfam" id="PF00067">
    <property type="entry name" value="p450"/>
    <property type="match status" value="1"/>
</dbReference>
<keyword evidence="15" id="KW-0812">Transmembrane</keyword>